<evidence type="ECO:0000256" key="2">
    <source>
        <dbReference type="ARBA" id="ARBA00022695"/>
    </source>
</evidence>
<keyword evidence="1" id="KW-0808">Transferase</keyword>
<dbReference type="InterPro" id="IPR050065">
    <property type="entry name" value="GlmU-like"/>
</dbReference>
<organism evidence="5 6">
    <name type="scientific">Salinisphaera japonica YTM-1</name>
    <dbReference type="NCBI Taxonomy" id="1209778"/>
    <lineage>
        <taxon>Bacteria</taxon>
        <taxon>Pseudomonadati</taxon>
        <taxon>Pseudomonadota</taxon>
        <taxon>Gammaproteobacteria</taxon>
        <taxon>Salinisphaerales</taxon>
        <taxon>Salinisphaeraceae</taxon>
        <taxon>Salinisphaera</taxon>
    </lineage>
</organism>
<feature type="domain" description="MobA-like NTP transferase" evidence="4">
    <location>
        <begin position="3"/>
        <end position="125"/>
    </location>
</feature>
<evidence type="ECO:0000313" key="6">
    <source>
        <dbReference type="Proteomes" id="UP000285310"/>
    </source>
</evidence>
<dbReference type="Gene3D" id="3.90.550.10">
    <property type="entry name" value="Spore Coat Polysaccharide Biosynthesis Protein SpsA, Chain A"/>
    <property type="match status" value="1"/>
</dbReference>
<dbReference type="RefSeq" id="WP_123657600.1">
    <property type="nucleotide sequence ID" value="NZ_AYKG01000012.1"/>
</dbReference>
<name>A0A423PWX0_9GAMM</name>
<keyword evidence="6" id="KW-1185">Reference proteome</keyword>
<keyword evidence="2" id="KW-0548">Nucleotidyltransferase</keyword>
<protein>
    <submittedName>
        <fullName evidence="5">ADP-glucose pyrophosphorylase</fullName>
    </submittedName>
</protein>
<dbReference type="Pfam" id="PF12804">
    <property type="entry name" value="NTP_transf_3"/>
    <property type="match status" value="1"/>
</dbReference>
<evidence type="ECO:0000259" key="4">
    <source>
        <dbReference type="Pfam" id="PF12804"/>
    </source>
</evidence>
<dbReference type="SUPFAM" id="SSF53448">
    <property type="entry name" value="Nucleotide-diphospho-sugar transferases"/>
    <property type="match status" value="1"/>
</dbReference>
<dbReference type="Proteomes" id="UP000285310">
    <property type="component" value="Unassembled WGS sequence"/>
</dbReference>
<reference evidence="5 6" key="1">
    <citation type="submission" date="2013-10" db="EMBL/GenBank/DDBJ databases">
        <title>Salinisphaera japonica YTM-1 Genome Sequencing.</title>
        <authorList>
            <person name="Lai Q."/>
            <person name="Li C."/>
            <person name="Shao Z."/>
        </authorList>
    </citation>
    <scope>NUCLEOTIDE SEQUENCE [LARGE SCALE GENOMIC DNA]</scope>
    <source>
        <strain evidence="5 6">YTM-1</strain>
    </source>
</reference>
<evidence type="ECO:0000256" key="3">
    <source>
        <dbReference type="ARBA" id="ARBA00022842"/>
    </source>
</evidence>
<evidence type="ECO:0000313" key="5">
    <source>
        <dbReference type="EMBL" id="ROO30051.1"/>
    </source>
</evidence>
<keyword evidence="3" id="KW-0460">Magnesium</keyword>
<dbReference type="AlphaFoldDB" id="A0A423PWX0"/>
<gene>
    <name evidence="5" type="ORF">SAJA_05315</name>
</gene>
<comment type="caution">
    <text evidence="5">The sequence shown here is derived from an EMBL/GenBank/DDBJ whole genome shotgun (WGS) entry which is preliminary data.</text>
</comment>
<dbReference type="GO" id="GO:0016779">
    <property type="term" value="F:nucleotidyltransferase activity"/>
    <property type="evidence" value="ECO:0007669"/>
    <property type="project" value="UniProtKB-KW"/>
</dbReference>
<dbReference type="InParanoid" id="A0A423PWX0"/>
<dbReference type="EMBL" id="AYKG01000012">
    <property type="protein sequence ID" value="ROO30051.1"/>
    <property type="molecule type" value="Genomic_DNA"/>
</dbReference>
<dbReference type="OrthoDB" id="9788272at2"/>
<accession>A0A423PWX0</accession>
<sequence length="253" mass="26886">MHAVLLAAGVGRRLEEITGGGPKCLLPFGEMSLLERHIRLLNTAGVHRLTVVVGNEAMQIEQALSSMVHEIAPEMTVDTRHNPAFREGSTASVLAARDVLEADDDVLLMDADVLYDARLMAVFTGEGAADRVAIDTRVGADDAEAVKVALADARIVAFDKTLAADLTYDRVGESVGFFRLSPASADGLLLACETAHAADSHAPHEQALQTLMTAGDGVFQAIDIAGTPWIEVDYPADVDRAMDDILPTLEAIS</sequence>
<dbReference type="InterPro" id="IPR029044">
    <property type="entry name" value="Nucleotide-diphossugar_trans"/>
</dbReference>
<evidence type="ECO:0000256" key="1">
    <source>
        <dbReference type="ARBA" id="ARBA00022679"/>
    </source>
</evidence>
<dbReference type="PANTHER" id="PTHR43584:SF8">
    <property type="entry name" value="N-ACETYLMURAMATE ALPHA-1-PHOSPHATE URIDYLYLTRANSFERASE"/>
    <property type="match status" value="1"/>
</dbReference>
<proteinExistence type="predicted"/>
<dbReference type="PANTHER" id="PTHR43584">
    <property type="entry name" value="NUCLEOTIDYL TRANSFERASE"/>
    <property type="match status" value="1"/>
</dbReference>
<dbReference type="InterPro" id="IPR025877">
    <property type="entry name" value="MobA-like_NTP_Trfase"/>
</dbReference>